<dbReference type="RefSeq" id="WP_203646553.1">
    <property type="nucleotide sequence ID" value="NZ_BOLN01000010.1"/>
</dbReference>
<dbReference type="Proteomes" id="UP001597189">
    <property type="component" value="Unassembled WGS sequence"/>
</dbReference>
<evidence type="ECO:0000313" key="1">
    <source>
        <dbReference type="EMBL" id="MFD1456379.1"/>
    </source>
</evidence>
<comment type="caution">
    <text evidence="1">The sequence shown here is derived from an EMBL/GenBank/DDBJ whole genome shotgun (WGS) entry which is preliminary data.</text>
</comment>
<protein>
    <recommendedName>
        <fullName evidence="3">Secreted protein</fullName>
    </recommendedName>
</protein>
<reference evidence="2" key="1">
    <citation type="journal article" date="2019" name="Int. J. Syst. Evol. Microbiol.">
        <title>The Global Catalogue of Microorganisms (GCM) 10K type strain sequencing project: providing services to taxonomists for standard genome sequencing and annotation.</title>
        <authorList>
            <consortium name="The Broad Institute Genomics Platform"/>
            <consortium name="The Broad Institute Genome Sequencing Center for Infectious Disease"/>
            <person name="Wu L."/>
            <person name="Ma J."/>
        </authorList>
    </citation>
    <scope>NUCLEOTIDE SEQUENCE [LARGE SCALE GENOMIC DNA]</scope>
    <source>
        <strain evidence="2">CCM 8979</strain>
    </source>
</reference>
<name>A0ABW4D4G8_9LACO</name>
<dbReference type="EMBL" id="JBHTOD010000010">
    <property type="protein sequence ID" value="MFD1456379.1"/>
    <property type="molecule type" value="Genomic_DNA"/>
</dbReference>
<keyword evidence="2" id="KW-1185">Reference proteome</keyword>
<accession>A0ABW4D4G8</accession>
<organism evidence="1 2">
    <name type="scientific">Levilactobacillus lanxiensis</name>
    <dbReference type="NCBI Taxonomy" id="2799568"/>
    <lineage>
        <taxon>Bacteria</taxon>
        <taxon>Bacillati</taxon>
        <taxon>Bacillota</taxon>
        <taxon>Bacilli</taxon>
        <taxon>Lactobacillales</taxon>
        <taxon>Lactobacillaceae</taxon>
        <taxon>Levilactobacillus</taxon>
    </lineage>
</organism>
<proteinExistence type="predicted"/>
<evidence type="ECO:0000313" key="2">
    <source>
        <dbReference type="Proteomes" id="UP001597189"/>
    </source>
</evidence>
<sequence length="119" mass="13126">MLAKLKAHWHKIGLARKIIEVVVAVMLLLSTSPSLAVRFSILTDAEPAVAVSCHPKYDPDSATILPGTAIGKWVFPTYTIYPQRYSGFFHEDTGTSIVDFQIYRILIFNVALPQVSPGP</sequence>
<gene>
    <name evidence="1" type="ORF">ACFQ44_11995</name>
</gene>
<evidence type="ECO:0008006" key="3">
    <source>
        <dbReference type="Google" id="ProtNLM"/>
    </source>
</evidence>